<protein>
    <submittedName>
        <fullName evidence="10 11">CUE domain-containing protein 2</fullName>
    </submittedName>
</protein>
<dbReference type="GO" id="GO:0005737">
    <property type="term" value="C:cytoplasm"/>
    <property type="evidence" value="ECO:0007669"/>
    <property type="project" value="UniProtKB-SubCell"/>
</dbReference>
<comment type="similarity">
    <text evidence="3">Belongs to the CUEDC2 family.</text>
</comment>
<dbReference type="SUPFAM" id="SSF46934">
    <property type="entry name" value="UBA-like"/>
    <property type="match status" value="1"/>
</dbReference>
<dbReference type="GeneID" id="115470400"/>
<dbReference type="RefSeq" id="XP_030059412.1">
    <property type="nucleotide sequence ID" value="XM_030203552.1"/>
</dbReference>
<evidence type="ECO:0000313" key="13">
    <source>
        <dbReference type="RefSeq" id="XP_030059414.1"/>
    </source>
</evidence>
<keyword evidence="6" id="KW-0539">Nucleus</keyword>
<sequence>MENIIRDSLTDFIQSHIPEADLSAMDEVFFSYITSVLEELGSPDASEENFDMETFMEMMEGYTPGFSKIDSMEVYEMMFELTGKLRDAGSTENTPAKATERICNPSTNCSKKHGGKAEEKIQPPPEGASAQESDLKKAVEMLQEMFPACTVTQAEKVLSMTRGDMEEAVQLIVEGKVELCKNVNLRSMPVACVSSSKGELKDIILQKYMLIDDEEDKRTHRPVVPKEAPKKLIRYIDSQVVSMKGERYKDSKKPESEEMKKTYINLKPARKYKFH</sequence>
<proteinExistence type="inferred from homology"/>
<keyword evidence="9" id="KW-1185">Reference proteome</keyword>
<keyword evidence="5" id="KW-0833">Ubl conjugation pathway</keyword>
<dbReference type="GO" id="GO:0043130">
    <property type="term" value="F:ubiquitin binding"/>
    <property type="evidence" value="ECO:0007669"/>
    <property type="project" value="InterPro"/>
</dbReference>
<keyword evidence="4" id="KW-0963">Cytoplasm</keyword>
<dbReference type="PROSITE" id="PS51140">
    <property type="entry name" value="CUE"/>
    <property type="match status" value="1"/>
</dbReference>
<accession>A0A6P7Y9C7</accession>
<dbReference type="OrthoDB" id="10060331at2759"/>
<reference evidence="10 11" key="1">
    <citation type="submission" date="2025-04" db="UniProtKB">
        <authorList>
            <consortium name="RefSeq"/>
        </authorList>
    </citation>
    <scope>IDENTIFICATION</scope>
</reference>
<dbReference type="InterPro" id="IPR003892">
    <property type="entry name" value="CUE"/>
</dbReference>
<dbReference type="KEGG" id="muo:115470400"/>
<dbReference type="Pfam" id="PF02845">
    <property type="entry name" value="CUE"/>
    <property type="match status" value="1"/>
</dbReference>
<dbReference type="PANTHER" id="PTHR12493:SF0">
    <property type="entry name" value="CUE DOMAIN-CONTAINING PROTEIN 2"/>
    <property type="match status" value="1"/>
</dbReference>
<evidence type="ECO:0000313" key="12">
    <source>
        <dbReference type="RefSeq" id="XP_030059413.1"/>
    </source>
</evidence>
<evidence type="ECO:0000256" key="6">
    <source>
        <dbReference type="ARBA" id="ARBA00023242"/>
    </source>
</evidence>
<dbReference type="InterPro" id="IPR039805">
    <property type="entry name" value="CUE_CUED2"/>
</dbReference>
<evidence type="ECO:0000259" key="8">
    <source>
        <dbReference type="PROSITE" id="PS51140"/>
    </source>
</evidence>
<dbReference type="InterPro" id="IPR009060">
    <property type="entry name" value="UBA-like_sf"/>
</dbReference>
<comment type="subcellular location">
    <subcellularLocation>
        <location evidence="2">Cytoplasm</location>
    </subcellularLocation>
    <subcellularLocation>
        <location evidence="1">Nucleus</location>
    </subcellularLocation>
</comment>
<dbReference type="AlphaFoldDB" id="A0A6P7Y9C7"/>
<evidence type="ECO:0000313" key="9">
    <source>
        <dbReference type="Proteomes" id="UP000515156"/>
    </source>
</evidence>
<evidence type="ECO:0000256" key="7">
    <source>
        <dbReference type="SAM" id="MobiDB-lite"/>
    </source>
</evidence>
<evidence type="ECO:0000313" key="11">
    <source>
        <dbReference type="RefSeq" id="XP_030059412.1"/>
    </source>
</evidence>
<dbReference type="CDD" id="cd14367">
    <property type="entry name" value="CUE_CUED2"/>
    <property type="match status" value="1"/>
</dbReference>
<feature type="domain" description="CUE" evidence="8">
    <location>
        <begin position="134"/>
        <end position="177"/>
    </location>
</feature>
<organism evidence="9 13">
    <name type="scientific">Microcaecilia unicolor</name>
    <dbReference type="NCBI Taxonomy" id="1415580"/>
    <lineage>
        <taxon>Eukaryota</taxon>
        <taxon>Metazoa</taxon>
        <taxon>Chordata</taxon>
        <taxon>Craniata</taxon>
        <taxon>Vertebrata</taxon>
        <taxon>Euteleostomi</taxon>
        <taxon>Amphibia</taxon>
        <taxon>Gymnophiona</taxon>
        <taxon>Siphonopidae</taxon>
        <taxon>Microcaecilia</taxon>
    </lineage>
</organism>
<dbReference type="RefSeq" id="XP_030059413.1">
    <property type="nucleotide sequence ID" value="XM_030203553.1"/>
</dbReference>
<dbReference type="GO" id="GO:0005634">
    <property type="term" value="C:nucleus"/>
    <property type="evidence" value="ECO:0007669"/>
    <property type="project" value="UniProtKB-SubCell"/>
</dbReference>
<evidence type="ECO:0000313" key="10">
    <source>
        <dbReference type="RefSeq" id="XP_030059411.1"/>
    </source>
</evidence>
<evidence type="ECO:0000256" key="1">
    <source>
        <dbReference type="ARBA" id="ARBA00004123"/>
    </source>
</evidence>
<evidence type="ECO:0000256" key="5">
    <source>
        <dbReference type="ARBA" id="ARBA00022786"/>
    </source>
</evidence>
<dbReference type="RefSeq" id="XP_030059414.1">
    <property type="nucleotide sequence ID" value="XM_030203554.1"/>
</dbReference>
<evidence type="ECO:0000256" key="2">
    <source>
        <dbReference type="ARBA" id="ARBA00004496"/>
    </source>
</evidence>
<gene>
    <name evidence="10 11 12 13" type="primary">CUEDC2</name>
</gene>
<dbReference type="RefSeq" id="XP_030059411.1">
    <property type="nucleotide sequence ID" value="XM_030203551.1"/>
</dbReference>
<evidence type="ECO:0000256" key="4">
    <source>
        <dbReference type="ARBA" id="ARBA00022490"/>
    </source>
</evidence>
<dbReference type="PANTHER" id="PTHR12493">
    <property type="entry name" value="CUE DOMAIN CONTAINING 2"/>
    <property type="match status" value="1"/>
</dbReference>
<dbReference type="CTD" id="79004"/>
<feature type="region of interest" description="Disordered" evidence="7">
    <location>
        <begin position="88"/>
        <end position="132"/>
    </location>
</feature>
<dbReference type="Proteomes" id="UP000515156">
    <property type="component" value="Chromosome 5"/>
</dbReference>
<evidence type="ECO:0000256" key="3">
    <source>
        <dbReference type="ARBA" id="ARBA00006106"/>
    </source>
</evidence>
<name>A0A6P7Y9C7_9AMPH</name>